<dbReference type="CDD" id="cd02947">
    <property type="entry name" value="TRX_family"/>
    <property type="match status" value="1"/>
</dbReference>
<accession>A0ABV8LTK6</accession>
<name>A0ABV8LTK6_9ACTN</name>
<reference evidence="3" key="1">
    <citation type="journal article" date="2019" name="Int. J. Syst. Evol. Microbiol.">
        <title>The Global Catalogue of Microorganisms (GCM) 10K type strain sequencing project: providing services to taxonomists for standard genome sequencing and annotation.</title>
        <authorList>
            <consortium name="The Broad Institute Genomics Platform"/>
            <consortium name="The Broad Institute Genome Sequencing Center for Infectious Disease"/>
            <person name="Wu L."/>
            <person name="Ma J."/>
        </authorList>
    </citation>
    <scope>NUCLEOTIDE SEQUENCE [LARGE SCALE GENOMIC DNA]</scope>
    <source>
        <strain evidence="3">CGMCC 4.7289</strain>
    </source>
</reference>
<keyword evidence="3" id="KW-1185">Reference proteome</keyword>
<dbReference type="Gene3D" id="3.40.30.10">
    <property type="entry name" value="Glutaredoxin"/>
    <property type="match status" value="1"/>
</dbReference>
<dbReference type="SUPFAM" id="SSF52833">
    <property type="entry name" value="Thioredoxin-like"/>
    <property type="match status" value="1"/>
</dbReference>
<evidence type="ECO:0000313" key="3">
    <source>
        <dbReference type="Proteomes" id="UP001595816"/>
    </source>
</evidence>
<dbReference type="InterPro" id="IPR013766">
    <property type="entry name" value="Thioredoxin_domain"/>
</dbReference>
<gene>
    <name evidence="2" type="ORF">ACFOZ4_24090</name>
</gene>
<dbReference type="Pfam" id="PF00085">
    <property type="entry name" value="Thioredoxin"/>
    <property type="match status" value="1"/>
</dbReference>
<protein>
    <submittedName>
        <fullName evidence="2">TlpA family protein disulfide reductase</fullName>
    </submittedName>
</protein>
<feature type="domain" description="Thioredoxin" evidence="1">
    <location>
        <begin position="10"/>
        <end position="138"/>
    </location>
</feature>
<evidence type="ECO:0000313" key="2">
    <source>
        <dbReference type="EMBL" id="MFC4133703.1"/>
    </source>
</evidence>
<organism evidence="2 3">
    <name type="scientific">Hamadaea flava</name>
    <dbReference type="NCBI Taxonomy" id="1742688"/>
    <lineage>
        <taxon>Bacteria</taxon>
        <taxon>Bacillati</taxon>
        <taxon>Actinomycetota</taxon>
        <taxon>Actinomycetes</taxon>
        <taxon>Micromonosporales</taxon>
        <taxon>Micromonosporaceae</taxon>
        <taxon>Hamadaea</taxon>
    </lineage>
</organism>
<evidence type="ECO:0000259" key="1">
    <source>
        <dbReference type="PROSITE" id="PS51352"/>
    </source>
</evidence>
<dbReference type="Proteomes" id="UP001595816">
    <property type="component" value="Unassembled WGS sequence"/>
</dbReference>
<dbReference type="InterPro" id="IPR036249">
    <property type="entry name" value="Thioredoxin-like_sf"/>
</dbReference>
<comment type="caution">
    <text evidence="2">The sequence shown here is derived from an EMBL/GenBank/DDBJ whole genome shotgun (WGS) entry which is preliminary data.</text>
</comment>
<proteinExistence type="predicted"/>
<dbReference type="PROSITE" id="PS51352">
    <property type="entry name" value="THIOREDOXIN_2"/>
    <property type="match status" value="1"/>
</dbReference>
<dbReference type="EMBL" id="JBHSAY010000013">
    <property type="protein sequence ID" value="MFC4133703.1"/>
    <property type="molecule type" value="Genomic_DNA"/>
</dbReference>
<dbReference type="RefSeq" id="WP_253750554.1">
    <property type="nucleotide sequence ID" value="NZ_JAMZDZ010000001.1"/>
</dbReference>
<sequence length="144" mass="15222">MPLVSLFTVVVALAAASAIGVVWKRRNGRFTAQTPGEVPMLRELGWQPGTPLTLLQFSSAFCAPCRATRALCEQAAKTVDGVRHVEVDAESHLGAVRELGIMRTPTVLLVDAAGTIVRRASGQPTRAQLVGAITAVLGEFTTAQ</sequence>